<keyword evidence="3" id="KW-0808">Transferase</keyword>
<protein>
    <submittedName>
        <fullName evidence="5">RNA methyltransferase</fullName>
    </submittedName>
</protein>
<feature type="domain" description="RNA 2-O ribose methyltransferase substrate binding" evidence="4">
    <location>
        <begin position="29"/>
        <end position="103"/>
    </location>
</feature>
<dbReference type="PANTHER" id="PTHR43191:SF2">
    <property type="entry name" value="RRNA METHYLTRANSFERASE 3, MITOCHONDRIAL"/>
    <property type="match status" value="1"/>
</dbReference>
<dbReference type="CDD" id="cd18095">
    <property type="entry name" value="SpoU-like_rRNA-MTase"/>
    <property type="match status" value="1"/>
</dbReference>
<dbReference type="InterPro" id="IPR013123">
    <property type="entry name" value="SpoU_subst-bd"/>
</dbReference>
<dbReference type="InterPro" id="IPR029064">
    <property type="entry name" value="Ribosomal_eL30-like_sf"/>
</dbReference>
<dbReference type="SUPFAM" id="SSF75217">
    <property type="entry name" value="alpha/beta knot"/>
    <property type="match status" value="1"/>
</dbReference>
<dbReference type="InterPro" id="IPR001537">
    <property type="entry name" value="SpoU_MeTrfase"/>
</dbReference>
<dbReference type="GO" id="GO:0005737">
    <property type="term" value="C:cytoplasm"/>
    <property type="evidence" value="ECO:0007669"/>
    <property type="project" value="UniProtKB-ARBA"/>
</dbReference>
<sequence length="265" mass="28789">MLTSLQNPLVKQIRKLHSTKERQKQQLCLLEGTHLLQEACVVNYPLVTVCCTPEWQSAHPVLWEKACNHSQRVEIVSQEVLASIATTVHPDGVIATAKRVINQNQVPFSGLVLALETVQDPGNLGTIIRTVAASGATGLWLSQDSVDLDSPKVIRASAGQWFSVAMAVSENLKATIQQSQQAGMQVVATLPTANLTYWDVDWRKPTLILLGNEGAGLSPDLTTMADQQVKIPLNPGVESLNLAIAAALILYEAQRQKITPTYLSP</sequence>
<dbReference type="Gene3D" id="3.40.1280.10">
    <property type="match status" value="1"/>
</dbReference>
<dbReference type="Pfam" id="PF22435">
    <property type="entry name" value="MRM3-like_sub_bind"/>
    <property type="match status" value="1"/>
</dbReference>
<evidence type="ECO:0000256" key="2">
    <source>
        <dbReference type="ARBA" id="ARBA00022603"/>
    </source>
</evidence>
<dbReference type="InterPro" id="IPR029026">
    <property type="entry name" value="tRNA_m1G_MTases_N"/>
</dbReference>
<dbReference type="SUPFAM" id="SSF55315">
    <property type="entry name" value="L30e-like"/>
    <property type="match status" value="1"/>
</dbReference>
<dbReference type="Pfam" id="PF00588">
    <property type="entry name" value="SpoU_methylase"/>
    <property type="match status" value="1"/>
</dbReference>
<dbReference type="EMBL" id="JANQDH010000015">
    <property type="protein sequence ID" value="MDH6059279.1"/>
    <property type="molecule type" value="Genomic_DNA"/>
</dbReference>
<dbReference type="InterPro" id="IPR053888">
    <property type="entry name" value="MRM3-like_sub_bind"/>
</dbReference>
<dbReference type="Gene3D" id="3.30.1330.30">
    <property type="match status" value="1"/>
</dbReference>
<dbReference type="Proteomes" id="UP001159387">
    <property type="component" value="Unassembled WGS sequence"/>
</dbReference>
<evidence type="ECO:0000256" key="1">
    <source>
        <dbReference type="ARBA" id="ARBA00007228"/>
    </source>
</evidence>
<organism evidence="5 6">
    <name type="scientific">Chrysosporum bergii ANA360D</name>
    <dbReference type="NCBI Taxonomy" id="617107"/>
    <lineage>
        <taxon>Bacteria</taxon>
        <taxon>Bacillati</taxon>
        <taxon>Cyanobacteriota</taxon>
        <taxon>Cyanophyceae</taxon>
        <taxon>Nostocales</taxon>
        <taxon>Nodulariaceae</taxon>
        <taxon>Chrysosporum</taxon>
    </lineage>
</organism>
<proteinExistence type="inferred from homology"/>
<evidence type="ECO:0000259" key="4">
    <source>
        <dbReference type="SMART" id="SM00967"/>
    </source>
</evidence>
<evidence type="ECO:0000313" key="5">
    <source>
        <dbReference type="EMBL" id="MDH6059279.1"/>
    </source>
</evidence>
<reference evidence="5 6" key="1">
    <citation type="journal article" date="2023" name="J. Phycol.">
        <title>Chrysosporum ovalisporum is synonymous with the true-branching cyanobacterium Umezakia natans (Nostocales/Aphanizomenonaceae).</title>
        <authorList>
            <person name="McGregor G.B."/>
            <person name="Sendall B.C."/>
            <person name="Niiyama Y."/>
            <person name="Tuji A."/>
            <person name="Willis A."/>
        </authorList>
    </citation>
    <scope>NUCLEOTIDE SEQUENCE [LARGE SCALE GENOMIC DNA]</scope>
    <source>
        <strain evidence="5 6">ANA360D</strain>
    </source>
</reference>
<dbReference type="GO" id="GO:0003723">
    <property type="term" value="F:RNA binding"/>
    <property type="evidence" value="ECO:0007669"/>
    <property type="project" value="InterPro"/>
</dbReference>
<dbReference type="InterPro" id="IPR029028">
    <property type="entry name" value="Alpha/beta_knot_MTases"/>
</dbReference>
<comment type="similarity">
    <text evidence="1">Belongs to the class IV-like SAM-binding methyltransferase superfamily. RNA methyltransferase TrmH family.</text>
</comment>
<gene>
    <name evidence="5" type="ORF">NWP17_02280</name>
</gene>
<dbReference type="PANTHER" id="PTHR43191">
    <property type="entry name" value="RRNA METHYLTRANSFERASE 3"/>
    <property type="match status" value="1"/>
</dbReference>
<comment type="caution">
    <text evidence="5">The sequence shown here is derived from an EMBL/GenBank/DDBJ whole genome shotgun (WGS) entry which is preliminary data.</text>
</comment>
<dbReference type="SMART" id="SM00967">
    <property type="entry name" value="SpoU_sub_bind"/>
    <property type="match status" value="1"/>
</dbReference>
<keyword evidence="2 5" id="KW-0489">Methyltransferase</keyword>
<keyword evidence="6" id="KW-1185">Reference proteome</keyword>
<dbReference type="GO" id="GO:0006396">
    <property type="term" value="P:RNA processing"/>
    <property type="evidence" value="ECO:0007669"/>
    <property type="project" value="InterPro"/>
</dbReference>
<accession>A0AA43KA82</accession>
<evidence type="ECO:0000256" key="3">
    <source>
        <dbReference type="ARBA" id="ARBA00022679"/>
    </source>
</evidence>
<dbReference type="RefSeq" id="WP_280653310.1">
    <property type="nucleotide sequence ID" value="NZ_JANQDH010000015.1"/>
</dbReference>
<dbReference type="AlphaFoldDB" id="A0AA43KA82"/>
<dbReference type="GO" id="GO:0008173">
    <property type="term" value="F:RNA methyltransferase activity"/>
    <property type="evidence" value="ECO:0007669"/>
    <property type="project" value="InterPro"/>
</dbReference>
<evidence type="ECO:0000313" key="6">
    <source>
        <dbReference type="Proteomes" id="UP001159387"/>
    </source>
</evidence>
<dbReference type="InterPro" id="IPR051259">
    <property type="entry name" value="rRNA_Methyltransferase"/>
</dbReference>
<dbReference type="GO" id="GO:0032259">
    <property type="term" value="P:methylation"/>
    <property type="evidence" value="ECO:0007669"/>
    <property type="project" value="UniProtKB-KW"/>
</dbReference>
<name>A0AA43KA82_9CYAN</name>